<name>A0ACA9NF30_9GLOM</name>
<feature type="non-terminal residue" evidence="1">
    <location>
        <position position="1"/>
    </location>
</feature>
<reference evidence="1" key="1">
    <citation type="submission" date="2021-06" db="EMBL/GenBank/DDBJ databases">
        <authorList>
            <person name="Kallberg Y."/>
            <person name="Tangrot J."/>
            <person name="Rosling A."/>
        </authorList>
    </citation>
    <scope>NUCLEOTIDE SEQUENCE</scope>
    <source>
        <strain evidence="1">MA461A</strain>
    </source>
</reference>
<comment type="caution">
    <text evidence="1">The sequence shown here is derived from an EMBL/GenBank/DDBJ whole genome shotgun (WGS) entry which is preliminary data.</text>
</comment>
<dbReference type="EMBL" id="CAJVQC010013349">
    <property type="protein sequence ID" value="CAG8647376.1"/>
    <property type="molecule type" value="Genomic_DNA"/>
</dbReference>
<accession>A0ACA9NF30</accession>
<gene>
    <name evidence="1" type="ORF">RPERSI_LOCUS7730</name>
</gene>
<dbReference type="Proteomes" id="UP000789920">
    <property type="component" value="Unassembled WGS sequence"/>
</dbReference>
<keyword evidence="2" id="KW-1185">Reference proteome</keyword>
<evidence type="ECO:0000313" key="2">
    <source>
        <dbReference type="Proteomes" id="UP000789920"/>
    </source>
</evidence>
<protein>
    <submittedName>
        <fullName evidence="1">5324_t:CDS:1</fullName>
    </submittedName>
</protein>
<proteinExistence type="predicted"/>
<organism evidence="1 2">
    <name type="scientific">Racocetra persica</name>
    <dbReference type="NCBI Taxonomy" id="160502"/>
    <lineage>
        <taxon>Eukaryota</taxon>
        <taxon>Fungi</taxon>
        <taxon>Fungi incertae sedis</taxon>
        <taxon>Mucoromycota</taxon>
        <taxon>Glomeromycotina</taxon>
        <taxon>Glomeromycetes</taxon>
        <taxon>Diversisporales</taxon>
        <taxon>Gigasporaceae</taxon>
        <taxon>Racocetra</taxon>
    </lineage>
</organism>
<sequence>KLQQTSGTNSTEIARNTPTREEEFRATREAARQKNEVEVSMRYDVVNVLTSSSSSCNSTFEEVASRNELPALNSSVLAFLIY</sequence>
<evidence type="ECO:0000313" key="1">
    <source>
        <dbReference type="EMBL" id="CAG8647376.1"/>
    </source>
</evidence>